<organism evidence="3 4">
    <name type="scientific">Novipirellula artificiosorum</name>
    <dbReference type="NCBI Taxonomy" id="2528016"/>
    <lineage>
        <taxon>Bacteria</taxon>
        <taxon>Pseudomonadati</taxon>
        <taxon>Planctomycetota</taxon>
        <taxon>Planctomycetia</taxon>
        <taxon>Pirellulales</taxon>
        <taxon>Pirellulaceae</taxon>
        <taxon>Novipirellula</taxon>
    </lineage>
</organism>
<gene>
    <name evidence="3" type="ORF">Poly41_19440</name>
</gene>
<evidence type="ECO:0000259" key="2">
    <source>
        <dbReference type="Pfam" id="PF07090"/>
    </source>
</evidence>
<dbReference type="Gene3D" id="2.60.40.10">
    <property type="entry name" value="Immunoglobulins"/>
    <property type="match status" value="1"/>
</dbReference>
<dbReference type="InterPro" id="IPR010768">
    <property type="entry name" value="GATase1-like"/>
</dbReference>
<keyword evidence="1" id="KW-1133">Transmembrane helix</keyword>
<dbReference type="EMBL" id="SJPV01000002">
    <property type="protein sequence ID" value="TWU41106.1"/>
    <property type="molecule type" value="Genomic_DNA"/>
</dbReference>
<accession>A0A5C6E167</accession>
<dbReference type="Proteomes" id="UP000319143">
    <property type="component" value="Unassembled WGS sequence"/>
</dbReference>
<name>A0A5C6E167_9BACT</name>
<feature type="transmembrane region" description="Helical" evidence="1">
    <location>
        <begin position="45"/>
        <end position="69"/>
    </location>
</feature>
<dbReference type="RefSeq" id="WP_146525596.1">
    <property type="nucleotide sequence ID" value="NZ_SJPV01000002.1"/>
</dbReference>
<feature type="transmembrane region" description="Helical" evidence="1">
    <location>
        <begin position="18"/>
        <end position="38"/>
    </location>
</feature>
<comment type="caution">
    <text evidence="3">The sequence shown here is derived from an EMBL/GenBank/DDBJ whole genome shotgun (WGS) entry which is preliminary data.</text>
</comment>
<dbReference type="InterPro" id="IPR029062">
    <property type="entry name" value="Class_I_gatase-like"/>
</dbReference>
<sequence precursor="true">MIATIEMLADIFWGSADWMIPVIGVAVVLTALTIWNYSRNRPVGVVGMLAAISKILAIALIAVCLLEPMQNGTRPRPKSNVFPIIVDNSQSMQLKPNDASESRGERAQRLLTSGNTWVDRLEQDFDVRRYSFDSRLKSISSGSFDLPLDGYATSLSASIEALGLRFASRPVGGVLLFTDGNVTDTPTADFDWSKLGFPVYPVLPRRESDIRDVRITDVSVRQTDFESAPMTLRVQVESVAMGSTQLIVQLREIGSGTLIEEQSVVPEASGQPVEVTFRFRPKSSGVLFYRAVVFTEADREAVEATTATSLPRTTTEATLVNNERIITVDRKSGPYRILYVAGRPNWEFKFLRRALSEDAEIQLVGLMRIAKKELKFSFRDQGVSRSNPLFQGLGDDQEEIAEQYDEAVMIRLGVKESEELSDGFPEAADELFAYQAVILDDIESDFFSQDQLLLLREFVGSRGGGLLMLGGQESFAGKAFADSPLGDLSAVYAARGDNESRPGAYRIEITREGMLQPWVRLRDKEEAEQDRLKAMPPFTTLNAVGDPKPGASTLAVVPLAGRKSAPALVTQRFGKGRTAAMPIGDLWRWSMRRRQDQRDDPAQTWRQLAHWLVGDVPRRVEATVKVNPDPSQPADVIVTVRDEGYLPMDNAKVTLKVTPLGGEAFEMIADADDSEAGVYKANYWSKEPQAYRVDATVRAADGSRVGTAATGWTAQPDAAEWKELRIHRERLEQIASDTGGEVVNDDQLDAFVNDLPNRKMPVNETWVYPLWHRGWVMMLAMLCLCSEWGLRRWKGLA</sequence>
<dbReference type="Gene3D" id="3.40.50.880">
    <property type="match status" value="1"/>
</dbReference>
<dbReference type="OrthoDB" id="9781333at2"/>
<dbReference type="SUPFAM" id="SSF52317">
    <property type="entry name" value="Class I glutamine amidotransferase-like"/>
    <property type="match status" value="1"/>
</dbReference>
<feature type="domain" description="Putative glutamine amidotransferase" evidence="2">
    <location>
        <begin position="419"/>
        <end position="612"/>
    </location>
</feature>
<evidence type="ECO:0000313" key="3">
    <source>
        <dbReference type="EMBL" id="TWU41106.1"/>
    </source>
</evidence>
<proteinExistence type="predicted"/>
<evidence type="ECO:0000313" key="4">
    <source>
        <dbReference type="Proteomes" id="UP000319143"/>
    </source>
</evidence>
<evidence type="ECO:0000256" key="1">
    <source>
        <dbReference type="SAM" id="Phobius"/>
    </source>
</evidence>
<dbReference type="AlphaFoldDB" id="A0A5C6E167"/>
<reference evidence="3 4" key="1">
    <citation type="submission" date="2019-02" db="EMBL/GenBank/DDBJ databases">
        <title>Deep-cultivation of Planctomycetes and their phenomic and genomic characterization uncovers novel biology.</title>
        <authorList>
            <person name="Wiegand S."/>
            <person name="Jogler M."/>
            <person name="Boedeker C."/>
            <person name="Pinto D."/>
            <person name="Vollmers J."/>
            <person name="Rivas-Marin E."/>
            <person name="Kohn T."/>
            <person name="Peeters S.H."/>
            <person name="Heuer A."/>
            <person name="Rast P."/>
            <person name="Oberbeckmann S."/>
            <person name="Bunk B."/>
            <person name="Jeske O."/>
            <person name="Meyerdierks A."/>
            <person name="Storesund J.E."/>
            <person name="Kallscheuer N."/>
            <person name="Luecker S."/>
            <person name="Lage O.M."/>
            <person name="Pohl T."/>
            <person name="Merkel B.J."/>
            <person name="Hornburger P."/>
            <person name="Mueller R.-W."/>
            <person name="Bruemmer F."/>
            <person name="Labrenz M."/>
            <person name="Spormann A.M."/>
            <person name="Op Den Camp H."/>
            <person name="Overmann J."/>
            <person name="Amann R."/>
            <person name="Jetten M.S.M."/>
            <person name="Mascher T."/>
            <person name="Medema M.H."/>
            <person name="Devos D.P."/>
            <person name="Kaster A.-K."/>
            <person name="Ovreas L."/>
            <person name="Rohde M."/>
            <person name="Galperin M.Y."/>
            <person name="Jogler C."/>
        </authorList>
    </citation>
    <scope>NUCLEOTIDE SEQUENCE [LARGE SCALE GENOMIC DNA]</scope>
    <source>
        <strain evidence="3 4">Poly41</strain>
    </source>
</reference>
<keyword evidence="1" id="KW-0472">Membrane</keyword>
<dbReference type="PANTHER" id="PTHR37947:SF1">
    <property type="entry name" value="BLL2462 PROTEIN"/>
    <property type="match status" value="1"/>
</dbReference>
<keyword evidence="1" id="KW-0812">Transmembrane</keyword>
<dbReference type="Pfam" id="PF07090">
    <property type="entry name" value="GATase1_like"/>
    <property type="match status" value="1"/>
</dbReference>
<keyword evidence="4" id="KW-1185">Reference proteome</keyword>
<dbReference type="InterPro" id="IPR013783">
    <property type="entry name" value="Ig-like_fold"/>
</dbReference>
<protein>
    <recommendedName>
        <fullName evidence="2">Putative glutamine amidotransferase domain-containing protein</fullName>
    </recommendedName>
</protein>
<dbReference type="PANTHER" id="PTHR37947">
    <property type="entry name" value="BLL2462 PROTEIN"/>
    <property type="match status" value="1"/>
</dbReference>